<organism evidence="12 13">
    <name type="scientific">Discostella pseudostelligera</name>
    <dbReference type="NCBI Taxonomy" id="259834"/>
    <lineage>
        <taxon>Eukaryota</taxon>
        <taxon>Sar</taxon>
        <taxon>Stramenopiles</taxon>
        <taxon>Ochrophyta</taxon>
        <taxon>Bacillariophyta</taxon>
        <taxon>Coscinodiscophyceae</taxon>
        <taxon>Thalassiosirophycidae</taxon>
        <taxon>Stephanodiscales</taxon>
        <taxon>Stephanodiscaceae</taxon>
        <taxon>Discostella</taxon>
    </lineage>
</organism>
<evidence type="ECO:0000256" key="6">
    <source>
        <dbReference type="ARBA" id="ARBA00022490"/>
    </source>
</evidence>
<feature type="compositionally biased region" description="Low complexity" evidence="10">
    <location>
        <begin position="302"/>
        <end position="317"/>
    </location>
</feature>
<evidence type="ECO:0000313" key="13">
    <source>
        <dbReference type="Proteomes" id="UP001530293"/>
    </source>
</evidence>
<keyword evidence="7" id="KW-0645">Protease</keyword>
<feature type="compositionally biased region" description="Low complexity" evidence="10">
    <location>
        <begin position="103"/>
        <end position="122"/>
    </location>
</feature>
<feature type="compositionally biased region" description="Low complexity" evidence="10">
    <location>
        <begin position="608"/>
        <end position="643"/>
    </location>
</feature>
<keyword evidence="6" id="KW-0963">Cytoplasm</keyword>
<dbReference type="Gene3D" id="3.40.50.1820">
    <property type="entry name" value="alpha/beta hydrolase"/>
    <property type="match status" value="2"/>
</dbReference>
<dbReference type="Pfam" id="PF12697">
    <property type="entry name" value="Abhydrolase_6"/>
    <property type="match status" value="1"/>
</dbReference>
<dbReference type="GO" id="GO:0005737">
    <property type="term" value="C:cytoplasm"/>
    <property type="evidence" value="ECO:0007669"/>
    <property type="project" value="UniProtKB-SubCell"/>
</dbReference>
<accession>A0ABD3M1P9</accession>
<evidence type="ECO:0000256" key="7">
    <source>
        <dbReference type="ARBA" id="ARBA00022670"/>
    </source>
</evidence>
<dbReference type="EC" id="3.4.11.5" evidence="4"/>
<evidence type="ECO:0000256" key="4">
    <source>
        <dbReference type="ARBA" id="ARBA00012568"/>
    </source>
</evidence>
<evidence type="ECO:0000256" key="1">
    <source>
        <dbReference type="ARBA" id="ARBA00001585"/>
    </source>
</evidence>
<feature type="compositionally biased region" description="Acidic residues" evidence="10">
    <location>
        <begin position="289"/>
        <end position="298"/>
    </location>
</feature>
<dbReference type="InterPro" id="IPR000073">
    <property type="entry name" value="AB_hydrolase_1"/>
</dbReference>
<dbReference type="SUPFAM" id="SSF53474">
    <property type="entry name" value="alpha/beta-Hydrolases"/>
    <property type="match status" value="1"/>
</dbReference>
<dbReference type="GO" id="GO:0006508">
    <property type="term" value="P:proteolysis"/>
    <property type="evidence" value="ECO:0007669"/>
    <property type="project" value="UniProtKB-KW"/>
</dbReference>
<evidence type="ECO:0000256" key="8">
    <source>
        <dbReference type="ARBA" id="ARBA00022801"/>
    </source>
</evidence>
<dbReference type="InterPro" id="IPR005944">
    <property type="entry name" value="Pro_iminopeptidase"/>
</dbReference>
<comment type="similarity">
    <text evidence="3">Belongs to the peptidase S33 family.</text>
</comment>
<keyword evidence="5" id="KW-0031">Aminopeptidase</keyword>
<dbReference type="EMBL" id="JALLBG020000255">
    <property type="protein sequence ID" value="KAL3757663.1"/>
    <property type="molecule type" value="Genomic_DNA"/>
</dbReference>
<evidence type="ECO:0000259" key="11">
    <source>
        <dbReference type="Pfam" id="PF12697"/>
    </source>
</evidence>
<evidence type="ECO:0000256" key="9">
    <source>
        <dbReference type="ARBA" id="ARBA00029605"/>
    </source>
</evidence>
<comment type="subcellular location">
    <subcellularLocation>
        <location evidence="2">Cytoplasm</location>
    </subcellularLocation>
</comment>
<gene>
    <name evidence="12" type="ORF">ACHAWU_004448</name>
</gene>
<keyword evidence="13" id="KW-1185">Reference proteome</keyword>
<name>A0ABD3M1P9_9STRA</name>
<reference evidence="12 13" key="1">
    <citation type="submission" date="2024-10" db="EMBL/GenBank/DDBJ databases">
        <title>Updated reference genomes for cyclostephanoid diatoms.</title>
        <authorList>
            <person name="Roberts W.R."/>
            <person name="Alverson A.J."/>
        </authorList>
    </citation>
    <scope>NUCLEOTIDE SEQUENCE [LARGE SCALE GENOMIC DNA]</scope>
    <source>
        <strain evidence="12 13">AJA232-27</strain>
    </source>
</reference>
<evidence type="ECO:0000256" key="5">
    <source>
        <dbReference type="ARBA" id="ARBA00022438"/>
    </source>
</evidence>
<dbReference type="AlphaFoldDB" id="A0ABD3M1P9"/>
<feature type="region of interest" description="Disordered" evidence="10">
    <location>
        <begin position="695"/>
        <end position="721"/>
    </location>
</feature>
<dbReference type="PRINTS" id="PR00793">
    <property type="entry name" value="PROAMNOPTASE"/>
</dbReference>
<evidence type="ECO:0000256" key="2">
    <source>
        <dbReference type="ARBA" id="ARBA00004496"/>
    </source>
</evidence>
<feature type="domain" description="AB hydrolase-1" evidence="11">
    <location>
        <begin position="220"/>
        <end position="453"/>
    </location>
</feature>
<feature type="region of interest" description="Disordered" evidence="10">
    <location>
        <begin position="590"/>
        <end position="643"/>
    </location>
</feature>
<keyword evidence="8" id="KW-0378">Hydrolase</keyword>
<evidence type="ECO:0000313" key="12">
    <source>
        <dbReference type="EMBL" id="KAL3757663.1"/>
    </source>
</evidence>
<feature type="compositionally biased region" description="Polar residues" evidence="10">
    <location>
        <begin position="700"/>
        <end position="721"/>
    </location>
</feature>
<protein>
    <recommendedName>
        <fullName evidence="4">prolyl aminopeptidase</fullName>
        <ecNumber evidence="4">3.4.11.5</ecNumber>
    </recommendedName>
    <alternativeName>
        <fullName evidence="9">Prolyl aminopeptidase</fullName>
    </alternativeName>
</protein>
<dbReference type="PANTHER" id="PTHR43722">
    <property type="entry name" value="PROLINE IMINOPEPTIDASE"/>
    <property type="match status" value="1"/>
</dbReference>
<dbReference type="InterPro" id="IPR002410">
    <property type="entry name" value="Peptidase_S33"/>
</dbReference>
<evidence type="ECO:0000256" key="10">
    <source>
        <dbReference type="SAM" id="MobiDB-lite"/>
    </source>
</evidence>
<dbReference type="Proteomes" id="UP001530293">
    <property type="component" value="Unassembled WGS sequence"/>
</dbReference>
<sequence>MFMPSLQLQGAGNDGMLLRHRLSKREMMLLALLLASSSPCSHHIADAFMLAPSEVAVHNIPRSFHLDSGIRRNNSGAAGRRGNLNVVASPSCTSLASASFASQSTSSSVESSSKDLSSGDHSSTVHDEPILRTLYDPPPPIQNISDYIIIIDDSAQNNTDSEIEESNDKWFTHITCGTLPTEEGSPHVLHYEVHHRFQQRHQTSEPTQQRKQGTKGLTTLFLHGGPGAACFPNHVRFFSPQLYETVVLLDQRGCGRSILRGRVDENTLELLVEDVERLRVHLLEKSEVVDDDEEEGKEDETTSTALSASESSSAAEARPPSSGAKRPWDVILGGSWGCTLAMAYAHAYPNHVRAMVLRGICLFRPREIDWLFGDPAPSPPSVPTKTSNLRSLLSGVGVGNRSGGDSGASSTDATAPTAAIRTTATASSIFPREWEEFRKGSTIGNFHDDVEVPSTDFASTREKAQRRSILHRYYHLLLGSDPLIRFNATRSWMRWEMGIYSSGFRCTKRVGDNQSNNDENDDRYGVLVWNPHAKSWAYEDARVSNNQSFVPISRLSPPSSISPLQVSPRILVKDDDRKKLPQSLRRFSTNSMSVIRTPSSPSPPVPIPLRSKASSASIALNESSSTASITTNSSSGNSTTDATSSVHNIIPAQAMLTCYYSSNDEYCIGRYRSFLSLEPPPLSNPMSSWYSSRLPPLMPQLSTQPESSSAPPQPKAATSATTSFPLPPTIAIQGANDAICPPDTALDLHEVWNEMELRIVMNGGHSMYDPVVAGEIVKALDRFGHELNNELN</sequence>
<dbReference type="GO" id="GO:0004177">
    <property type="term" value="F:aminopeptidase activity"/>
    <property type="evidence" value="ECO:0007669"/>
    <property type="project" value="UniProtKB-KW"/>
</dbReference>
<proteinExistence type="inferred from homology"/>
<evidence type="ECO:0000256" key="3">
    <source>
        <dbReference type="ARBA" id="ARBA00010088"/>
    </source>
</evidence>
<feature type="region of interest" description="Disordered" evidence="10">
    <location>
        <begin position="289"/>
        <end position="324"/>
    </location>
</feature>
<dbReference type="InterPro" id="IPR029058">
    <property type="entry name" value="AB_hydrolase_fold"/>
</dbReference>
<dbReference type="PANTHER" id="PTHR43722:SF1">
    <property type="entry name" value="PROLINE IMINOPEPTIDASE"/>
    <property type="match status" value="1"/>
</dbReference>
<comment type="catalytic activity">
    <reaction evidence="1">
        <text>Release of N-terminal proline from a peptide.</text>
        <dbReference type="EC" id="3.4.11.5"/>
    </reaction>
</comment>
<comment type="caution">
    <text evidence="12">The sequence shown here is derived from an EMBL/GenBank/DDBJ whole genome shotgun (WGS) entry which is preliminary data.</text>
</comment>
<feature type="region of interest" description="Disordered" evidence="10">
    <location>
        <begin position="103"/>
        <end position="138"/>
    </location>
</feature>